<feature type="region of interest" description="Disordered" evidence="1">
    <location>
        <begin position="307"/>
        <end position="350"/>
    </location>
</feature>
<dbReference type="InterPro" id="IPR019932">
    <property type="entry name" value="CHP03543"/>
</dbReference>
<accession>A0A6N9Z4V8</accession>
<feature type="compositionally biased region" description="Basic and acidic residues" evidence="1">
    <location>
        <begin position="497"/>
        <end position="508"/>
    </location>
</feature>
<reference evidence="2 3" key="1">
    <citation type="submission" date="2019-10" db="EMBL/GenBank/DDBJ databases">
        <title>Bifidobacterium from non-human primates.</title>
        <authorList>
            <person name="Modesto M."/>
        </authorList>
    </citation>
    <scope>NUCLEOTIDE SEQUENCE [LARGE SCALE GENOMIC DNA]</scope>
    <source>
        <strain evidence="2 3">TRE17</strain>
    </source>
</reference>
<dbReference type="NCBIfam" id="TIGR03544">
    <property type="entry name" value="DivI1A_domain"/>
    <property type="match status" value="2"/>
</dbReference>
<proteinExistence type="predicted"/>
<evidence type="ECO:0000256" key="1">
    <source>
        <dbReference type="SAM" id="MobiDB-lite"/>
    </source>
</evidence>
<gene>
    <name evidence="2" type="ORF">GFD25_07045</name>
</gene>
<keyword evidence="3" id="KW-1185">Reference proteome</keyword>
<evidence type="ECO:0000313" key="3">
    <source>
        <dbReference type="Proteomes" id="UP000469194"/>
    </source>
</evidence>
<organism evidence="2 3">
    <name type="scientific">Bifidobacterium aerophilum</name>
    <dbReference type="NCBI Taxonomy" id="1798155"/>
    <lineage>
        <taxon>Bacteria</taxon>
        <taxon>Bacillati</taxon>
        <taxon>Actinomycetota</taxon>
        <taxon>Actinomycetes</taxon>
        <taxon>Bifidobacteriales</taxon>
        <taxon>Bifidobacteriaceae</taxon>
        <taxon>Bifidobacterium</taxon>
    </lineage>
</organism>
<dbReference type="EMBL" id="WHZW01000013">
    <property type="protein sequence ID" value="NEG89739.1"/>
    <property type="molecule type" value="Genomic_DNA"/>
</dbReference>
<feature type="region of interest" description="Disordered" evidence="1">
    <location>
        <begin position="372"/>
        <end position="428"/>
    </location>
</feature>
<feature type="compositionally biased region" description="Low complexity" evidence="1">
    <location>
        <begin position="477"/>
        <end position="489"/>
    </location>
</feature>
<feature type="region of interest" description="Disordered" evidence="1">
    <location>
        <begin position="1"/>
        <end position="23"/>
    </location>
</feature>
<dbReference type="Gene3D" id="6.10.250.660">
    <property type="match status" value="1"/>
</dbReference>
<sequence length="541" mass="56281">MAQEAEAERGGSSIARASNRKQGYDTGQVDAFLERAHALYDSDESALTQQDIQNVSFDLAKGGYDIAQVDAALSRLERAVVDRQTASQIAEQGRVAWRAQTEELYRQIAEHASRAPRERFRDGQKKRPSYDRKQVDSLIDDVVDKAAASLGVDGMDAKDAERFANVTAASVSNAIFTQRKGKRGYDERQVDYFLNACVRLLSRIESFARVSDLMHGEGEETAGETAANPAGQYGGVAPLFPAGATQQATAAASPAVSDADKESFDALHKAEQAIFTAPAAAPAATPVVPPQPSAAVEPAPTVPAPAPVAPSFAPASAPQDDATPSVTATADTATSVAAQPQDDKPSVLPGAGAHAAITIDPDSSLAQLAHMAEASQEMDAPSAFRPHMPSLSTPSVPSVEQIIASVSEPEPATDGATTETFSPESMADAMPQSFAPAVKPVRSTPRGRVSQSVVAQEPAVAETPAPAAAPAAISVSAPAAATVAPAAPQSSEDGADHDDAASQPKEKQGTTVFPSLFPPVDTDIPDLSFPSLYGGDDKKHE</sequence>
<dbReference type="RefSeq" id="WP_163231310.1">
    <property type="nucleotide sequence ID" value="NZ_WHZW01000013.1"/>
</dbReference>
<name>A0A6N9Z4V8_9BIFI</name>
<dbReference type="Proteomes" id="UP000469194">
    <property type="component" value="Unassembled WGS sequence"/>
</dbReference>
<dbReference type="NCBIfam" id="TIGR03543">
    <property type="entry name" value="divI1A_rptt_fam"/>
    <property type="match status" value="1"/>
</dbReference>
<comment type="caution">
    <text evidence="2">The sequence shown here is derived from an EMBL/GenBank/DDBJ whole genome shotgun (WGS) entry which is preliminary data.</text>
</comment>
<protein>
    <submittedName>
        <fullName evidence="2">DivIVA domain-containing protein</fullName>
    </submittedName>
</protein>
<feature type="region of interest" description="Disordered" evidence="1">
    <location>
        <begin position="477"/>
        <end position="541"/>
    </location>
</feature>
<feature type="region of interest" description="Disordered" evidence="1">
    <location>
        <begin position="283"/>
        <end position="302"/>
    </location>
</feature>
<dbReference type="InterPro" id="IPR019933">
    <property type="entry name" value="DivIVA_domain"/>
</dbReference>
<evidence type="ECO:0000313" key="2">
    <source>
        <dbReference type="EMBL" id="NEG89739.1"/>
    </source>
</evidence>
<feature type="compositionally biased region" description="Low complexity" evidence="1">
    <location>
        <begin position="309"/>
        <end position="338"/>
    </location>
</feature>
<dbReference type="AlphaFoldDB" id="A0A6N9Z4V8"/>